<reference evidence="3 4" key="1">
    <citation type="journal article" date="2013" name="Genome Announc.">
        <title>Draft Genome Sequence of Rhodococcus rhodnii Strain LMG5362, a Symbiont of Rhodnius prolixus (Hemiptera, Reduviidae, Triatominae), the Principle Vector of Trypanosoma cruzi.</title>
        <authorList>
            <person name="Pachebat J.A."/>
            <person name="van Keulen G."/>
            <person name="Whitten M.M."/>
            <person name="Girdwood S."/>
            <person name="Del Sol R."/>
            <person name="Dyson P.J."/>
            <person name="Facey P.D."/>
        </authorList>
    </citation>
    <scope>NUCLEOTIDE SEQUENCE [LARGE SCALE GENOMIC DNA]</scope>
    <source>
        <strain evidence="3 4">LMG 5362</strain>
    </source>
</reference>
<evidence type="ECO:0000256" key="1">
    <source>
        <dbReference type="ARBA" id="ARBA00006484"/>
    </source>
</evidence>
<sequence length="147" mass="15916">MNLGDPNYENRRYSAWLAYGQSKLANLLFAYELQRRLAASGSQVRSLAAHPGYASTNLQSHTESVMDKVMAVANSTVAQSAEMGALPELYAATSPNAFAGAYIGPGGPFGVRGYPQVVSSNRKSHDEDVAARLWELSERLTGVRYLS</sequence>
<accession>R7WL32</accession>
<dbReference type="eggNOG" id="COG1028">
    <property type="taxonomic scope" value="Bacteria"/>
</dbReference>
<dbReference type="Proteomes" id="UP000013525">
    <property type="component" value="Unassembled WGS sequence"/>
</dbReference>
<organism evidence="3 4">
    <name type="scientific">Rhodococcus rhodnii LMG 5362</name>
    <dbReference type="NCBI Taxonomy" id="1273125"/>
    <lineage>
        <taxon>Bacteria</taxon>
        <taxon>Bacillati</taxon>
        <taxon>Actinomycetota</taxon>
        <taxon>Actinomycetes</taxon>
        <taxon>Mycobacteriales</taxon>
        <taxon>Nocardiaceae</taxon>
        <taxon>Rhodococcus</taxon>
    </lineage>
</organism>
<keyword evidence="4" id="KW-1185">Reference proteome</keyword>
<name>R7WL32_9NOCA</name>
<dbReference type="Gene3D" id="3.40.50.720">
    <property type="entry name" value="NAD(P)-binding Rossmann-like Domain"/>
    <property type="match status" value="1"/>
</dbReference>
<dbReference type="AlphaFoldDB" id="R7WL32"/>
<evidence type="ECO:0000256" key="2">
    <source>
        <dbReference type="ARBA" id="ARBA00023002"/>
    </source>
</evidence>
<dbReference type="PATRIC" id="fig|1273125.3.peg.3779"/>
<keyword evidence="2" id="KW-0560">Oxidoreductase</keyword>
<gene>
    <name evidence="3" type="ORF">Rrhod_3976</name>
</gene>
<proteinExistence type="inferred from homology"/>
<dbReference type="EMBL" id="APMY01000125">
    <property type="protein sequence ID" value="EOM74709.1"/>
    <property type="molecule type" value="Genomic_DNA"/>
</dbReference>
<comment type="similarity">
    <text evidence="1">Belongs to the short-chain dehydrogenases/reductases (SDR) family.</text>
</comment>
<dbReference type="InterPro" id="IPR036291">
    <property type="entry name" value="NAD(P)-bd_dom_sf"/>
</dbReference>
<evidence type="ECO:0000313" key="4">
    <source>
        <dbReference type="Proteomes" id="UP000013525"/>
    </source>
</evidence>
<dbReference type="SUPFAM" id="SSF51735">
    <property type="entry name" value="NAD(P)-binding Rossmann-fold domains"/>
    <property type="match status" value="1"/>
</dbReference>
<comment type="caution">
    <text evidence="3">The sequence shown here is derived from an EMBL/GenBank/DDBJ whole genome shotgun (WGS) entry which is preliminary data.</text>
</comment>
<dbReference type="GO" id="GO:0016491">
    <property type="term" value="F:oxidoreductase activity"/>
    <property type="evidence" value="ECO:0007669"/>
    <property type="project" value="UniProtKB-KW"/>
</dbReference>
<protein>
    <submittedName>
        <fullName evidence="3">Short chain dehydrogenase</fullName>
    </submittedName>
</protein>
<dbReference type="PANTHER" id="PTHR24320">
    <property type="entry name" value="RETINOL DEHYDROGENASE"/>
    <property type="match status" value="1"/>
</dbReference>
<dbReference type="PANTHER" id="PTHR24320:SF148">
    <property type="entry name" value="NAD(P)-BINDING ROSSMANN-FOLD SUPERFAMILY PROTEIN"/>
    <property type="match status" value="1"/>
</dbReference>
<evidence type="ECO:0000313" key="3">
    <source>
        <dbReference type="EMBL" id="EOM74709.1"/>
    </source>
</evidence>